<dbReference type="InterPro" id="IPR050966">
    <property type="entry name" value="Glutamyl_endopeptidase"/>
</dbReference>
<evidence type="ECO:0000256" key="2">
    <source>
        <dbReference type="SAM" id="SignalP"/>
    </source>
</evidence>
<protein>
    <recommendedName>
        <fullName evidence="3">Peptidase S1 domain-containing protein</fullName>
    </recommendedName>
</protein>
<dbReference type="PANTHER" id="PTHR15462:SF8">
    <property type="entry name" value="SERINE PROTEASE"/>
    <property type="match status" value="1"/>
</dbReference>
<dbReference type="InterPro" id="IPR018114">
    <property type="entry name" value="TRYPSIN_HIS"/>
</dbReference>
<name>A0A2R8AM25_9RHOB</name>
<dbReference type="Pfam" id="PF00089">
    <property type="entry name" value="Trypsin"/>
    <property type="match status" value="1"/>
</dbReference>
<accession>A0A2R8AM25</accession>
<dbReference type="InterPro" id="IPR001254">
    <property type="entry name" value="Trypsin_dom"/>
</dbReference>
<feature type="domain" description="Peptidase S1" evidence="3">
    <location>
        <begin position="13"/>
        <end position="275"/>
    </location>
</feature>
<dbReference type="GO" id="GO:0004252">
    <property type="term" value="F:serine-type endopeptidase activity"/>
    <property type="evidence" value="ECO:0007669"/>
    <property type="project" value="InterPro"/>
</dbReference>
<dbReference type="InterPro" id="IPR001314">
    <property type="entry name" value="Peptidase_S1A"/>
</dbReference>
<evidence type="ECO:0000313" key="4">
    <source>
        <dbReference type="EMBL" id="SPF77078.1"/>
    </source>
</evidence>
<evidence type="ECO:0000259" key="3">
    <source>
        <dbReference type="PROSITE" id="PS50240"/>
    </source>
</evidence>
<dbReference type="SUPFAM" id="SSF50494">
    <property type="entry name" value="Trypsin-like serine proteases"/>
    <property type="match status" value="1"/>
</dbReference>
<dbReference type="PROSITE" id="PS50240">
    <property type="entry name" value="TRYPSIN_DOM"/>
    <property type="match status" value="1"/>
</dbReference>
<dbReference type="InterPro" id="IPR043504">
    <property type="entry name" value="Peptidase_S1_PA_chymotrypsin"/>
</dbReference>
<evidence type="ECO:0000256" key="1">
    <source>
        <dbReference type="ARBA" id="ARBA00022729"/>
    </source>
</evidence>
<keyword evidence="5" id="KW-1185">Reference proteome</keyword>
<proteinExistence type="predicted"/>
<dbReference type="PANTHER" id="PTHR15462">
    <property type="entry name" value="SERINE PROTEASE"/>
    <property type="match status" value="1"/>
</dbReference>
<reference evidence="4 5" key="1">
    <citation type="submission" date="2018-03" db="EMBL/GenBank/DDBJ databases">
        <authorList>
            <person name="Keele B.F."/>
        </authorList>
    </citation>
    <scope>NUCLEOTIDE SEQUENCE [LARGE SCALE GENOMIC DNA]</scope>
    <source>
        <strain evidence="4 5">CECT 8811</strain>
    </source>
</reference>
<dbReference type="RefSeq" id="WP_108857037.1">
    <property type="nucleotide sequence ID" value="NZ_OMOI01000001.1"/>
</dbReference>
<dbReference type="GO" id="GO:0006508">
    <property type="term" value="P:proteolysis"/>
    <property type="evidence" value="ECO:0007669"/>
    <property type="project" value="InterPro"/>
</dbReference>
<organism evidence="4 5">
    <name type="scientific">Aliiroseovarius pelagivivens</name>
    <dbReference type="NCBI Taxonomy" id="1639690"/>
    <lineage>
        <taxon>Bacteria</taxon>
        <taxon>Pseudomonadati</taxon>
        <taxon>Pseudomonadota</taxon>
        <taxon>Alphaproteobacteria</taxon>
        <taxon>Rhodobacterales</taxon>
        <taxon>Paracoccaceae</taxon>
        <taxon>Aliiroseovarius</taxon>
    </lineage>
</organism>
<dbReference type="AlphaFoldDB" id="A0A2R8AM25"/>
<evidence type="ECO:0000313" key="5">
    <source>
        <dbReference type="Proteomes" id="UP000244911"/>
    </source>
</evidence>
<gene>
    <name evidence="4" type="ORF">ALP8811_02101</name>
</gene>
<dbReference type="Gene3D" id="2.40.10.10">
    <property type="entry name" value="Trypsin-like serine proteases"/>
    <property type="match status" value="2"/>
</dbReference>
<dbReference type="PRINTS" id="PR00722">
    <property type="entry name" value="CHYMOTRYPSIN"/>
</dbReference>
<feature type="signal peptide" evidence="2">
    <location>
        <begin position="1"/>
        <end position="20"/>
    </location>
</feature>
<dbReference type="OrthoDB" id="267336at2"/>
<dbReference type="InterPro" id="IPR009003">
    <property type="entry name" value="Peptidase_S1_PA"/>
</dbReference>
<dbReference type="PROSITE" id="PS00134">
    <property type="entry name" value="TRYPSIN_HIS"/>
    <property type="match status" value="1"/>
</dbReference>
<feature type="chain" id="PRO_5015360436" description="Peptidase S1 domain-containing protein" evidence="2">
    <location>
        <begin position="21"/>
        <end position="275"/>
    </location>
</feature>
<dbReference type="Proteomes" id="UP000244911">
    <property type="component" value="Unassembled WGS sequence"/>
</dbReference>
<sequence>MKYLVAFLLAAFLLAGPLGASDPSPLRTLMTGDDSKGWEAVGRLNIGGGSFCTGSLIDENLVLTAAHCLYDRDSGERFKLSEIEFLAGWRGGRASAYRGVRRAVVHPDFEFTPSRGPTRVANDLALLELDTPIRNMSVKPFKTFSRPRKGAEVGVVSYAHDRMESPSLQETCKVLARQSGTLVLSCTVDFGSSGAPVFIIEGGEPRIVSVISAKAMVRDIPVSLGTDLETPLAEMYEMLATDNGVFTRVETVRPPTVRQFGSGAAGPGGAKFVRP</sequence>
<keyword evidence="1 2" id="KW-0732">Signal</keyword>
<dbReference type="EMBL" id="OMOI01000001">
    <property type="protein sequence ID" value="SPF77078.1"/>
    <property type="molecule type" value="Genomic_DNA"/>
</dbReference>